<dbReference type="InterPro" id="IPR036388">
    <property type="entry name" value="WH-like_DNA-bd_sf"/>
</dbReference>
<evidence type="ECO:0000313" key="6">
    <source>
        <dbReference type="EMBL" id="GAA4714902.1"/>
    </source>
</evidence>
<keyword evidence="2" id="KW-0805">Transcription regulation</keyword>
<dbReference type="SUPFAM" id="SSF88659">
    <property type="entry name" value="Sigma3 and sigma4 domains of RNA polymerase sigma factors"/>
    <property type="match status" value="1"/>
</dbReference>
<accession>A0ABP8XWP0</accession>
<comment type="similarity">
    <text evidence="1">Belongs to the sigma-70 factor family. ECF subfamily.</text>
</comment>
<dbReference type="Proteomes" id="UP001499974">
    <property type="component" value="Unassembled WGS sequence"/>
</dbReference>
<evidence type="ECO:0000313" key="7">
    <source>
        <dbReference type="Proteomes" id="UP001499974"/>
    </source>
</evidence>
<evidence type="ECO:0000256" key="4">
    <source>
        <dbReference type="ARBA" id="ARBA00023163"/>
    </source>
</evidence>
<keyword evidence="7" id="KW-1185">Reference proteome</keyword>
<evidence type="ECO:0000259" key="5">
    <source>
        <dbReference type="Pfam" id="PF08281"/>
    </source>
</evidence>
<dbReference type="InterPro" id="IPR013249">
    <property type="entry name" value="RNA_pol_sigma70_r4_t2"/>
</dbReference>
<comment type="caution">
    <text evidence="6">The sequence shown here is derived from an EMBL/GenBank/DDBJ whole genome shotgun (WGS) entry which is preliminary data.</text>
</comment>
<protein>
    <recommendedName>
        <fullName evidence="5">RNA polymerase sigma factor 70 region 4 type 2 domain-containing protein</fullName>
    </recommendedName>
</protein>
<feature type="domain" description="RNA polymerase sigma factor 70 region 4 type 2" evidence="5">
    <location>
        <begin position="97"/>
        <end position="148"/>
    </location>
</feature>
<keyword evidence="4" id="KW-0804">Transcription</keyword>
<dbReference type="SUPFAM" id="SSF88946">
    <property type="entry name" value="Sigma2 domain of RNA polymerase sigma factors"/>
    <property type="match status" value="1"/>
</dbReference>
<sequence>MPGNDADFAAYLAARWPFLVRTLVLLGCGRQEAAEVAQAGLSRCYRDWERVRRSDDVDAYVYATVLGCLHKRRRRSGKPAVEPPPVEVETESVLLRRALEVELGALDADELQAVVLRFVADLSEAQVADVLDVPLESVQARVTHGLGRMDLNTLWDTYR</sequence>
<evidence type="ECO:0000256" key="1">
    <source>
        <dbReference type="ARBA" id="ARBA00010641"/>
    </source>
</evidence>
<proteinExistence type="inferred from homology"/>
<dbReference type="Gene3D" id="1.10.10.10">
    <property type="entry name" value="Winged helix-like DNA-binding domain superfamily/Winged helix DNA-binding domain"/>
    <property type="match status" value="1"/>
</dbReference>
<reference evidence="7" key="1">
    <citation type="journal article" date="2019" name="Int. J. Syst. Evol. Microbiol.">
        <title>The Global Catalogue of Microorganisms (GCM) 10K type strain sequencing project: providing services to taxonomists for standard genome sequencing and annotation.</title>
        <authorList>
            <consortium name="The Broad Institute Genomics Platform"/>
            <consortium name="The Broad Institute Genome Sequencing Center for Infectious Disease"/>
            <person name="Wu L."/>
            <person name="Ma J."/>
        </authorList>
    </citation>
    <scope>NUCLEOTIDE SEQUENCE [LARGE SCALE GENOMIC DNA]</scope>
    <source>
        <strain evidence="7">JCM 18531</strain>
    </source>
</reference>
<name>A0ABP8XWP0_9ACTN</name>
<evidence type="ECO:0000256" key="3">
    <source>
        <dbReference type="ARBA" id="ARBA00023082"/>
    </source>
</evidence>
<dbReference type="EMBL" id="BAABKM010000003">
    <property type="protein sequence ID" value="GAA4714902.1"/>
    <property type="molecule type" value="Genomic_DNA"/>
</dbReference>
<dbReference type="InterPro" id="IPR013325">
    <property type="entry name" value="RNA_pol_sigma_r2"/>
</dbReference>
<gene>
    <name evidence="6" type="ORF">GCM10023349_37780</name>
</gene>
<dbReference type="InterPro" id="IPR013324">
    <property type="entry name" value="RNA_pol_sigma_r3/r4-like"/>
</dbReference>
<evidence type="ECO:0000256" key="2">
    <source>
        <dbReference type="ARBA" id="ARBA00023015"/>
    </source>
</evidence>
<dbReference type="RefSeq" id="WP_345523057.1">
    <property type="nucleotide sequence ID" value="NZ_BAABKM010000003.1"/>
</dbReference>
<dbReference type="Pfam" id="PF08281">
    <property type="entry name" value="Sigma70_r4_2"/>
    <property type="match status" value="1"/>
</dbReference>
<organism evidence="6 7">
    <name type="scientific">Nocardioides conyzicola</name>
    <dbReference type="NCBI Taxonomy" id="1651781"/>
    <lineage>
        <taxon>Bacteria</taxon>
        <taxon>Bacillati</taxon>
        <taxon>Actinomycetota</taxon>
        <taxon>Actinomycetes</taxon>
        <taxon>Propionibacteriales</taxon>
        <taxon>Nocardioidaceae</taxon>
        <taxon>Nocardioides</taxon>
    </lineage>
</organism>
<keyword evidence="3" id="KW-0731">Sigma factor</keyword>